<evidence type="ECO:0000313" key="1">
    <source>
        <dbReference type="EMBL" id="KAL3583984.1"/>
    </source>
</evidence>
<keyword evidence="2" id="KW-1185">Reference proteome</keyword>
<organism evidence="1 2">
    <name type="scientific">Populus alba</name>
    <name type="common">White poplar</name>
    <dbReference type="NCBI Taxonomy" id="43335"/>
    <lineage>
        <taxon>Eukaryota</taxon>
        <taxon>Viridiplantae</taxon>
        <taxon>Streptophyta</taxon>
        <taxon>Embryophyta</taxon>
        <taxon>Tracheophyta</taxon>
        <taxon>Spermatophyta</taxon>
        <taxon>Magnoliopsida</taxon>
        <taxon>eudicotyledons</taxon>
        <taxon>Gunneridae</taxon>
        <taxon>Pentapetalae</taxon>
        <taxon>rosids</taxon>
        <taxon>fabids</taxon>
        <taxon>Malpighiales</taxon>
        <taxon>Salicaceae</taxon>
        <taxon>Saliceae</taxon>
        <taxon>Populus</taxon>
    </lineage>
</organism>
<gene>
    <name evidence="1" type="ORF">D5086_015045</name>
</gene>
<dbReference type="Proteomes" id="UP000309997">
    <property type="component" value="Unassembled WGS sequence"/>
</dbReference>
<name>A0ACC4BZP6_POPAL</name>
<accession>A0ACC4BZP6</accession>
<reference evidence="1 2" key="1">
    <citation type="journal article" date="2024" name="Plant Biotechnol. J.">
        <title>Genome and CRISPR/Cas9 system of a widespread forest tree (Populus alba) in the world.</title>
        <authorList>
            <person name="Liu Y.J."/>
            <person name="Jiang P.F."/>
            <person name="Han X.M."/>
            <person name="Li X.Y."/>
            <person name="Wang H.M."/>
            <person name="Wang Y.J."/>
            <person name="Wang X.X."/>
            <person name="Zeng Q.Y."/>
        </authorList>
    </citation>
    <scope>NUCLEOTIDE SEQUENCE [LARGE SCALE GENOMIC DNA]</scope>
    <source>
        <strain evidence="2">cv. PAL-ZL1</strain>
    </source>
</reference>
<evidence type="ECO:0000313" key="2">
    <source>
        <dbReference type="Proteomes" id="UP000309997"/>
    </source>
</evidence>
<feature type="non-terminal residue" evidence="1">
    <location>
        <position position="1"/>
    </location>
</feature>
<sequence length="149" mass="16974">VAGCDGFFDSGGLKISWNWFDATVKLKIVDFLMRGVVSLARWRDCCMDDGLLGNILLKQHDVRMQLANCGFLDLGFDLLFEVLYPEMPFFPLLFLLCSLNEFNILGWAEAWANQRLRPPAAYNSLRICRVSAKLSYSVYNSEAICVLYL</sequence>
<dbReference type="EMBL" id="RCHU02000007">
    <property type="protein sequence ID" value="KAL3583984.1"/>
    <property type="molecule type" value="Genomic_DNA"/>
</dbReference>
<proteinExistence type="predicted"/>
<comment type="caution">
    <text evidence="1">The sequence shown here is derived from an EMBL/GenBank/DDBJ whole genome shotgun (WGS) entry which is preliminary data.</text>
</comment>
<protein>
    <submittedName>
        <fullName evidence="1">Uncharacterized protein</fullName>
    </submittedName>
</protein>